<dbReference type="GO" id="GO:0090730">
    <property type="term" value="C:Las1 complex"/>
    <property type="evidence" value="ECO:0007669"/>
    <property type="project" value="InterPro"/>
</dbReference>
<dbReference type="PANTHER" id="PTHR15002:SF0">
    <property type="entry name" value="RIBOSOMAL BIOGENESIS PROTEIN LAS1L"/>
    <property type="match status" value="1"/>
</dbReference>
<dbReference type="PANTHER" id="PTHR15002">
    <property type="entry name" value="RIBOSOMAL BIOGENESIS PROTEIN LAS1L"/>
    <property type="match status" value="1"/>
</dbReference>
<dbReference type="EMBL" id="JW867508">
    <property type="protein sequence ID" value="AFP00026.1"/>
    <property type="molecule type" value="mRNA"/>
</dbReference>
<dbReference type="CTD" id="81887"/>
<accession>V9KP34</accession>
<dbReference type="KEGG" id="cmk:103178609"/>
<dbReference type="GO" id="GO:0030687">
    <property type="term" value="C:preribosome, large subunit precursor"/>
    <property type="evidence" value="ECO:0007669"/>
    <property type="project" value="TreeGrafter"/>
</dbReference>
<sequence>MGSRGKKTGRREHVVAWLSRSEWDQVLEYLYCGDNKLRRYALDRISAWTCRYGNNSPLAVECTAALVRCKLKDELGEAPSEEMILSYGLALVRFVNLITERKQKPLAVPLRRLADKMNIPEWIVNLRHELTHRKLPTLTWCRKGCEFVLEWLRQEYWNQQLVNNVGNNWVFDSQEEEEVDDEAQLREELKQRELQAGTKELLISYEKEQFKVLVEQKSVSKAKKMWSIPSPEVEWNLSQIKQLTLKNREVVMLGLLDDGFLIPTEEQLKSLNIECPGEFVDLSHPGIPRTFCRFWQPLLKCLHSRNFTPVLLEKLFSELKECCDTTGLRIQYVTGWITEILTANTKAGKKLRGLSRRQRLKRTAWQLFLSQCALDWHNLLEGCLAAPCQATPHLLQQILNDMEPPLPASTQQKLLHLCSIYIQEPGSFSISDFPIAGSQSPVYTVENLQIKPQDEESPIQLTHTDHTEFRKGCEPVVGHTSGEDLPPINLDLLAEKMEVLEGSVWQICTDQISWKDYPLGKVPNQREDPNCFLVDNYTLMPNLHPPANEDSNIECHKTTTSATGLPCADSEGLLWTQSDLHRLKAGLKLF</sequence>
<dbReference type="GO" id="GO:0000470">
    <property type="term" value="P:maturation of LSU-rRNA"/>
    <property type="evidence" value="ECO:0007669"/>
    <property type="project" value="TreeGrafter"/>
</dbReference>
<reference evidence="1" key="1">
    <citation type="journal article" date="2014" name="Nature">
        <title>Elephant shark genome provides unique insights into gnathostome evolution.</title>
        <authorList>
            <consortium name="International Elephant Shark Genome Sequencing Consortium"/>
            <person name="Venkatesh B."/>
            <person name="Lee A.P."/>
            <person name="Ravi V."/>
            <person name="Maurya A.K."/>
            <person name="Lian M.M."/>
            <person name="Swann J.B."/>
            <person name="Ohta Y."/>
            <person name="Flajnik M.F."/>
            <person name="Sutoh Y."/>
            <person name="Kasahara M."/>
            <person name="Hoon S."/>
            <person name="Gangu V."/>
            <person name="Roy S.W."/>
            <person name="Irimia M."/>
            <person name="Korzh V."/>
            <person name="Kondrychyn I."/>
            <person name="Lim Z.W."/>
            <person name="Tay B.H."/>
            <person name="Tohari S."/>
            <person name="Kong K.W."/>
            <person name="Ho S."/>
            <person name="Lorente-Galdos B."/>
            <person name="Quilez J."/>
            <person name="Marques-Bonet T."/>
            <person name="Raney B.J."/>
            <person name="Ingham P.W."/>
            <person name="Tay A."/>
            <person name="Hillier L.W."/>
            <person name="Minx P."/>
            <person name="Boehm T."/>
            <person name="Wilson R.K."/>
            <person name="Brenner S."/>
            <person name="Warren W.C."/>
        </authorList>
    </citation>
    <scope>NUCLEOTIDE SEQUENCE</scope>
    <source>
        <tissue evidence="1">Testis</tissue>
    </source>
</reference>
<proteinExistence type="evidence at transcript level"/>
<dbReference type="OrthoDB" id="10263222at2759"/>
<dbReference type="GO" id="GO:0004519">
    <property type="term" value="F:endonuclease activity"/>
    <property type="evidence" value="ECO:0007669"/>
    <property type="project" value="InterPro"/>
</dbReference>
<dbReference type="Pfam" id="PF04031">
    <property type="entry name" value="Las1"/>
    <property type="match status" value="1"/>
</dbReference>
<dbReference type="InterPro" id="IPR007174">
    <property type="entry name" value="Las1"/>
</dbReference>
<protein>
    <submittedName>
        <fullName evidence="1">LAS1-like protein</fullName>
    </submittedName>
</protein>
<dbReference type="GO" id="GO:0000460">
    <property type="term" value="P:maturation of 5.8S rRNA"/>
    <property type="evidence" value="ECO:0007669"/>
    <property type="project" value="TreeGrafter"/>
</dbReference>
<name>V9KP34_CALMI</name>
<evidence type="ECO:0000313" key="1">
    <source>
        <dbReference type="EMBL" id="AFP00026.1"/>
    </source>
</evidence>
<dbReference type="AlphaFoldDB" id="V9KP34"/>
<organism evidence="1">
    <name type="scientific">Callorhinchus milii</name>
    <name type="common">Ghost shark</name>
    <dbReference type="NCBI Taxonomy" id="7868"/>
    <lineage>
        <taxon>Eukaryota</taxon>
        <taxon>Metazoa</taxon>
        <taxon>Chordata</taxon>
        <taxon>Craniata</taxon>
        <taxon>Vertebrata</taxon>
        <taxon>Chondrichthyes</taxon>
        <taxon>Holocephali</taxon>
        <taxon>Chimaeriformes</taxon>
        <taxon>Callorhinchidae</taxon>
        <taxon>Callorhinchus</taxon>
    </lineage>
</organism>
<dbReference type="RefSeq" id="XP_042196626.1">
    <property type="nucleotide sequence ID" value="XM_042340692.1"/>
</dbReference>
<dbReference type="GeneID" id="103178609"/>